<organism evidence="2 3">
    <name type="scientific">Xanthomonas cucurbitae</name>
    <dbReference type="NCBI Taxonomy" id="56453"/>
    <lineage>
        <taxon>Bacteria</taxon>
        <taxon>Pseudomonadati</taxon>
        <taxon>Pseudomonadota</taxon>
        <taxon>Gammaproteobacteria</taxon>
        <taxon>Lysobacterales</taxon>
        <taxon>Lysobacteraceae</taxon>
        <taxon>Xanthomonas</taxon>
    </lineage>
</organism>
<gene>
    <name evidence="2" type="ORF">XcuCFBP2542_12085</name>
</gene>
<reference evidence="2 3" key="1">
    <citation type="submission" date="2016-08" db="EMBL/GenBank/DDBJ databases">
        <authorList>
            <person name="Seilhamer J.J."/>
        </authorList>
    </citation>
    <scope>NUCLEOTIDE SEQUENCE [LARGE SCALE GENOMIC DNA]</scope>
    <source>
        <strain evidence="2 3">CFBP2542</strain>
    </source>
</reference>
<proteinExistence type="predicted"/>
<dbReference type="RefSeq" id="WP_104603819.1">
    <property type="nucleotide sequence ID" value="NZ_CP082217.1"/>
</dbReference>
<dbReference type="Proteomes" id="UP000239561">
    <property type="component" value="Unassembled WGS sequence"/>
</dbReference>
<accession>A0A2S7DQ31</accession>
<feature type="region of interest" description="Disordered" evidence="1">
    <location>
        <begin position="517"/>
        <end position="542"/>
    </location>
</feature>
<evidence type="ECO:0000313" key="2">
    <source>
        <dbReference type="EMBL" id="PPU75904.1"/>
    </source>
</evidence>
<comment type="caution">
    <text evidence="2">The sequence shown here is derived from an EMBL/GenBank/DDBJ whole genome shotgun (WGS) entry which is preliminary data.</text>
</comment>
<dbReference type="AlphaFoldDB" id="A0A2S7DQ31"/>
<sequence>MTGQELADPNRERPAETITDNELKATIYLAVGVASEGSVRGRNVAYELSFAGYIHQSGETSRRQPIEAGAFRDGQLEPIYNSGYSIGTLQTDFGQQRNDPDRNADQLLNAYQVWAREQVNENPGMLLTQQEYNQASLSLRRQGNEIRGDRQTAIDNGYDIPTGIKTRLNAFMASDAGITYVHNQDVRQIDHLLREGGAVRQLEDTSLYQNATQDDQIRMATVIAKLENQDGARHWPGVIEQINDGSIDSLDGIKAGVPQHLRGDRDNALRGAEVVIALRNAEDHNPLHTAWQNVVANPLANPTQLNQDRARPNLEAEYSTVKSLFLISGQAKAFVQTLDDSGHRAQDVRFQGAPRDQTAGLYVSGNDFAQWNRDGHGYANIDGQWNEIERSQIRRVDQRNGVVDLNINRNGTTERLLHVDPNEPVLRPVQQPAEPAQPAPIAPTNQQNVGSFAANQAPTIAPVMAPPSIGGSQSMYDDGRQPAIEAGRALSNAIGPIDPSITNPALAFPPLIPATNERERDEREESQQREPQISTSGPFNDPYLDKTYAALMAGDSNQLDRIAIEFAHSPEGQRMAQMGDQLLAQQQLLEQQQLQEQRQTQARQGPVMSR</sequence>
<dbReference type="EMBL" id="MDED01000021">
    <property type="protein sequence ID" value="PPU75904.1"/>
    <property type="molecule type" value="Genomic_DNA"/>
</dbReference>
<protein>
    <submittedName>
        <fullName evidence="2">Uncharacterized protein</fullName>
    </submittedName>
</protein>
<evidence type="ECO:0000313" key="3">
    <source>
        <dbReference type="Proteomes" id="UP000239561"/>
    </source>
</evidence>
<evidence type="ECO:0000256" key="1">
    <source>
        <dbReference type="SAM" id="MobiDB-lite"/>
    </source>
</evidence>
<feature type="compositionally biased region" description="Basic and acidic residues" evidence="1">
    <location>
        <begin position="517"/>
        <end position="528"/>
    </location>
</feature>
<name>A0A2S7DQ31_9XANT</name>